<organism evidence="2 3">
    <name type="scientific">Filobasidium floriforme</name>
    <dbReference type="NCBI Taxonomy" id="5210"/>
    <lineage>
        <taxon>Eukaryota</taxon>
        <taxon>Fungi</taxon>
        <taxon>Dikarya</taxon>
        <taxon>Basidiomycota</taxon>
        <taxon>Agaricomycotina</taxon>
        <taxon>Tremellomycetes</taxon>
        <taxon>Filobasidiales</taxon>
        <taxon>Filobasidiaceae</taxon>
        <taxon>Filobasidium</taxon>
    </lineage>
</organism>
<dbReference type="EMBL" id="JABELV010000301">
    <property type="protein sequence ID" value="KAG7527401.1"/>
    <property type="molecule type" value="Genomic_DNA"/>
</dbReference>
<feature type="chain" id="PRO_5035427926" evidence="1">
    <location>
        <begin position="18"/>
        <end position="451"/>
    </location>
</feature>
<feature type="signal peptide" evidence="1">
    <location>
        <begin position="1"/>
        <end position="17"/>
    </location>
</feature>
<dbReference type="Proteomes" id="UP000812966">
    <property type="component" value="Unassembled WGS sequence"/>
</dbReference>
<name>A0A8K0JJI7_9TREE</name>
<proteinExistence type="predicted"/>
<dbReference type="AlphaFoldDB" id="A0A8K0JJI7"/>
<reference evidence="2" key="1">
    <citation type="submission" date="2020-04" db="EMBL/GenBank/DDBJ databases">
        <title>Analysis of mating type loci in Filobasidium floriforme.</title>
        <authorList>
            <person name="Nowrousian M."/>
        </authorList>
    </citation>
    <scope>NUCLEOTIDE SEQUENCE</scope>
    <source>
        <strain evidence="2">CBS 6242</strain>
    </source>
</reference>
<sequence length="451" mass="48951">MLLQSTVFLALAALAQAAPQPVTTVTVPNTATATNNAQPAVNTGVVTAAAGAPCTQVVAPGTTQPIVDGQGVTLSCDRSSYAPVPTTTVIKTNLITQTVNATGNPSVVTQTMVSTFIPPEASASLAIASATSKLNAAMAKATAVDDKFIWRGALSIASDYSLSEAANVGEEKSLRRRLSEVCEAQFYIRHEWTAIQNFMANNTGYKIETTNPEEWAKIVNGEDTSRAHSMKALRHEQDLYATVNLWPGSHPLLVNTTWKDADANSTNNNQLWKSAILSTLDLPQVKQRLKEYQLPENITQDTARDDQLLVLFGMVSGQRPVKRIFKDDPFHGISIALDAAAPFSNLMLVQTKDSTDENLIRKDTTYVVTNVRQCTGENGQQVKCADEKDRTVTLGMNIGDPQVEKNGFAAQLTIEQLEQNMAYMIHPETPSISTQSCGWTGKEPNKDACYW</sequence>
<evidence type="ECO:0000256" key="1">
    <source>
        <dbReference type="SAM" id="SignalP"/>
    </source>
</evidence>
<evidence type="ECO:0000313" key="2">
    <source>
        <dbReference type="EMBL" id="KAG7527401.1"/>
    </source>
</evidence>
<keyword evidence="1" id="KW-0732">Signal</keyword>
<gene>
    <name evidence="2" type="ORF">FFLO_06972</name>
</gene>
<protein>
    <submittedName>
        <fullName evidence="2">Uncharacterized protein</fullName>
    </submittedName>
</protein>
<accession>A0A8K0JJI7</accession>
<evidence type="ECO:0000313" key="3">
    <source>
        <dbReference type="Proteomes" id="UP000812966"/>
    </source>
</evidence>
<keyword evidence="3" id="KW-1185">Reference proteome</keyword>
<comment type="caution">
    <text evidence="2">The sequence shown here is derived from an EMBL/GenBank/DDBJ whole genome shotgun (WGS) entry which is preliminary data.</text>
</comment>